<dbReference type="RefSeq" id="WP_094276481.1">
    <property type="nucleotide sequence ID" value="NZ_SODO01000001.1"/>
</dbReference>
<dbReference type="EMBL" id="NQJF01000001">
    <property type="protein sequence ID" value="OYD26039.1"/>
    <property type="molecule type" value="Genomic_DNA"/>
</dbReference>
<dbReference type="Gene3D" id="1.10.30.50">
    <property type="match status" value="1"/>
</dbReference>
<evidence type="ECO:0000256" key="1">
    <source>
        <dbReference type="SAM" id="MobiDB-lite"/>
    </source>
</evidence>
<dbReference type="Pfam" id="PF13391">
    <property type="entry name" value="HNH_2"/>
    <property type="match status" value="1"/>
</dbReference>
<reference evidence="3 4" key="1">
    <citation type="submission" date="2017-08" db="EMBL/GenBank/DDBJ databases">
        <title>Draft Genome Sequence of the Marine Bacterium Oceanimonas baumannii ATCC 700832.</title>
        <authorList>
            <person name="Mcclelland W.D."/>
            <person name="Brennan M.A."/>
            <person name="Trachtenberg A.M."/>
            <person name="Maclea K.S."/>
        </authorList>
    </citation>
    <scope>NUCLEOTIDE SEQUENCE [LARGE SCALE GENOMIC DNA]</scope>
    <source>
        <strain evidence="3 4">ATCC 700832</strain>
    </source>
</reference>
<accession>A0A235CNP3</accession>
<protein>
    <recommendedName>
        <fullName evidence="2">HNH nuclease domain-containing protein</fullName>
    </recommendedName>
</protein>
<dbReference type="InterPro" id="IPR003615">
    <property type="entry name" value="HNH_nuc"/>
</dbReference>
<dbReference type="SMART" id="SM00507">
    <property type="entry name" value="HNHc"/>
    <property type="match status" value="1"/>
</dbReference>
<dbReference type="AlphaFoldDB" id="A0A235CNP3"/>
<feature type="region of interest" description="Disordered" evidence="1">
    <location>
        <begin position="50"/>
        <end position="71"/>
    </location>
</feature>
<comment type="caution">
    <text evidence="3">The sequence shown here is derived from an EMBL/GenBank/DDBJ whole genome shotgun (WGS) entry which is preliminary data.</text>
</comment>
<evidence type="ECO:0000313" key="3">
    <source>
        <dbReference type="EMBL" id="OYD26039.1"/>
    </source>
</evidence>
<dbReference type="OrthoDB" id="529575at2"/>
<sequence length="198" mass="22373">MNDKHLRIVTLSKESIENTGEIKRFGILSHHNPFTIKDLNVVKHQREELQTQPFQKQDFNREKVTSTSTTNARSKDFSEAVNVQYNYKCALCGEGLCSPAGSNNEVEAAHIIPVASNGPDDVRNGLTLCRKHHWAFDRGMWGLTDTLTVTVPASVQALPQNDQLTAFDGKKIYQPKDISLQPHIDAIRWHRDNILLND</sequence>
<gene>
    <name evidence="3" type="ORF">B6S09_00155</name>
</gene>
<name>A0A235CNP3_9GAMM</name>
<organism evidence="3 4">
    <name type="scientific">Oceanimonas baumannii</name>
    <dbReference type="NCBI Taxonomy" id="129578"/>
    <lineage>
        <taxon>Bacteria</taxon>
        <taxon>Pseudomonadati</taxon>
        <taxon>Pseudomonadota</taxon>
        <taxon>Gammaproteobacteria</taxon>
        <taxon>Aeromonadales</taxon>
        <taxon>Aeromonadaceae</taxon>
        <taxon>Oceanimonas</taxon>
    </lineage>
</organism>
<feature type="domain" description="HNH nuclease" evidence="2">
    <location>
        <begin position="76"/>
        <end position="134"/>
    </location>
</feature>
<evidence type="ECO:0000259" key="2">
    <source>
        <dbReference type="SMART" id="SM00507"/>
    </source>
</evidence>
<proteinExistence type="predicted"/>
<evidence type="ECO:0000313" key="4">
    <source>
        <dbReference type="Proteomes" id="UP000243640"/>
    </source>
</evidence>
<dbReference type="CDD" id="cd00085">
    <property type="entry name" value="HNHc"/>
    <property type="match status" value="1"/>
</dbReference>
<dbReference type="Proteomes" id="UP000243640">
    <property type="component" value="Unassembled WGS sequence"/>
</dbReference>